<sequence length="411" mass="47313">MFSENYNTAHIQFKLNKNKLSLDIQSKFKEAPNWSTIEFSDTLKALFNLHDQTYELHEIYNKTVPSRKEVFDGNGEYVELIGLLSKINVPTVDNFVLKAGNYSKDKFFSLYNQHLKSKLSTRHLKFRTTDRSLSLTIDNPVEYEAMENWEFIKVNPVIKNAFSLPSEVIRLDEFKNIPYINSDFHIATNMIWSLIGSQNRTILQNRKTGDQTESNVLYSSTKIRIQPSLYKTVRELVAALNIELKKNKDVNDLQFELNYGYTNISLNSEYTANRLWLKTELKISPGLAEILGLRNFNIDKINMNDIKHIPIENNIVDTIPSIAYIYCSAIDHSIVGDINAKLLRVLRIQYLPGLQKIANVINQSNYFNKINYYNVSTSYLDTISIKILDQSGQPFPLTSGSLILVLSLQEL</sequence>
<dbReference type="EMBL" id="CAJNRF010015155">
    <property type="protein sequence ID" value="CAF2167388.1"/>
    <property type="molecule type" value="Genomic_DNA"/>
</dbReference>
<organism evidence="2 3">
    <name type="scientific">Rotaria magnacalcarata</name>
    <dbReference type="NCBI Taxonomy" id="392030"/>
    <lineage>
        <taxon>Eukaryota</taxon>
        <taxon>Metazoa</taxon>
        <taxon>Spiralia</taxon>
        <taxon>Gnathifera</taxon>
        <taxon>Rotifera</taxon>
        <taxon>Eurotatoria</taxon>
        <taxon>Bdelloidea</taxon>
        <taxon>Philodinida</taxon>
        <taxon>Philodinidae</taxon>
        <taxon>Rotaria</taxon>
    </lineage>
</organism>
<dbReference type="EMBL" id="CAJOBG010004105">
    <property type="protein sequence ID" value="CAF4095286.1"/>
    <property type="molecule type" value="Genomic_DNA"/>
</dbReference>
<keyword evidence="3" id="KW-1185">Reference proteome</keyword>
<dbReference type="Proteomes" id="UP000663866">
    <property type="component" value="Unassembled WGS sequence"/>
</dbReference>
<evidence type="ECO:0000313" key="3">
    <source>
        <dbReference type="Proteomes" id="UP000663866"/>
    </source>
</evidence>
<dbReference type="Proteomes" id="UP000663856">
    <property type="component" value="Unassembled WGS sequence"/>
</dbReference>
<protein>
    <submittedName>
        <fullName evidence="2">Uncharacterized protein</fullName>
    </submittedName>
</protein>
<evidence type="ECO:0000313" key="1">
    <source>
        <dbReference type="EMBL" id="CAF2167388.1"/>
    </source>
</evidence>
<comment type="caution">
    <text evidence="2">The sequence shown here is derived from an EMBL/GenBank/DDBJ whole genome shotgun (WGS) entry which is preliminary data.</text>
</comment>
<evidence type="ECO:0000313" key="2">
    <source>
        <dbReference type="EMBL" id="CAF4095286.1"/>
    </source>
</evidence>
<accession>A0A819UHK2</accession>
<reference evidence="2" key="1">
    <citation type="submission" date="2021-02" db="EMBL/GenBank/DDBJ databases">
        <authorList>
            <person name="Nowell W R."/>
        </authorList>
    </citation>
    <scope>NUCLEOTIDE SEQUENCE</scope>
</reference>
<name>A0A819UHK2_9BILA</name>
<dbReference type="AlphaFoldDB" id="A0A819UHK2"/>
<gene>
    <name evidence="2" type="ORF">OVN521_LOCUS20592</name>
    <name evidence="1" type="ORF">WKI299_LOCUS32753</name>
</gene>
<proteinExistence type="predicted"/>